<accession>A0A3M7R8H6</accession>
<dbReference type="AlphaFoldDB" id="A0A3M7R8H6"/>
<protein>
    <submittedName>
        <fullName evidence="1">Uncharacterized protein</fullName>
    </submittedName>
</protein>
<comment type="caution">
    <text evidence="1">The sequence shown here is derived from an EMBL/GenBank/DDBJ whole genome shotgun (WGS) entry which is preliminary data.</text>
</comment>
<gene>
    <name evidence="1" type="ORF">BpHYR1_030159</name>
</gene>
<reference evidence="1 2" key="1">
    <citation type="journal article" date="2018" name="Sci. Rep.">
        <title>Genomic signatures of local adaptation to the degree of environmental predictability in rotifers.</title>
        <authorList>
            <person name="Franch-Gras L."/>
            <person name="Hahn C."/>
            <person name="Garcia-Roger E.M."/>
            <person name="Carmona M.J."/>
            <person name="Serra M."/>
            <person name="Gomez A."/>
        </authorList>
    </citation>
    <scope>NUCLEOTIDE SEQUENCE [LARGE SCALE GENOMIC DNA]</scope>
    <source>
        <strain evidence="1">HYR1</strain>
    </source>
</reference>
<name>A0A3M7R8H6_BRAPC</name>
<organism evidence="1 2">
    <name type="scientific">Brachionus plicatilis</name>
    <name type="common">Marine rotifer</name>
    <name type="synonym">Brachionus muelleri</name>
    <dbReference type="NCBI Taxonomy" id="10195"/>
    <lineage>
        <taxon>Eukaryota</taxon>
        <taxon>Metazoa</taxon>
        <taxon>Spiralia</taxon>
        <taxon>Gnathifera</taxon>
        <taxon>Rotifera</taxon>
        <taxon>Eurotatoria</taxon>
        <taxon>Monogononta</taxon>
        <taxon>Pseudotrocha</taxon>
        <taxon>Ploima</taxon>
        <taxon>Brachionidae</taxon>
        <taxon>Brachionus</taxon>
    </lineage>
</organism>
<sequence>MDDKIILICCFRLKFFKTTENQPTVPVFIIKFSPFNHITFKNHTRIREDEANKQ</sequence>
<evidence type="ECO:0000313" key="2">
    <source>
        <dbReference type="Proteomes" id="UP000276133"/>
    </source>
</evidence>
<dbReference type="EMBL" id="REGN01003965">
    <property type="protein sequence ID" value="RNA19857.1"/>
    <property type="molecule type" value="Genomic_DNA"/>
</dbReference>
<evidence type="ECO:0000313" key="1">
    <source>
        <dbReference type="EMBL" id="RNA19857.1"/>
    </source>
</evidence>
<dbReference type="Proteomes" id="UP000276133">
    <property type="component" value="Unassembled WGS sequence"/>
</dbReference>
<keyword evidence="2" id="KW-1185">Reference proteome</keyword>
<proteinExistence type="predicted"/>